<dbReference type="Proteomes" id="UP000239477">
    <property type="component" value="Chromosome"/>
</dbReference>
<evidence type="ECO:0000256" key="1">
    <source>
        <dbReference type="SAM" id="SignalP"/>
    </source>
</evidence>
<organism evidence="2 3">
    <name type="scientific">Achromobacter spanius</name>
    <dbReference type="NCBI Taxonomy" id="217203"/>
    <lineage>
        <taxon>Bacteria</taxon>
        <taxon>Pseudomonadati</taxon>
        <taxon>Pseudomonadota</taxon>
        <taxon>Betaproteobacteria</taxon>
        <taxon>Burkholderiales</taxon>
        <taxon>Alcaligenaceae</taxon>
        <taxon>Achromobacter</taxon>
    </lineage>
</organism>
<dbReference type="Pfam" id="PF13379">
    <property type="entry name" value="NMT1_2"/>
    <property type="match status" value="1"/>
</dbReference>
<dbReference type="EMBL" id="CP023270">
    <property type="protein sequence ID" value="AVJ29330.1"/>
    <property type="molecule type" value="Genomic_DNA"/>
</dbReference>
<dbReference type="PANTHER" id="PTHR30024:SF2">
    <property type="entry name" value="ABC TRANSPORTER SUBSTRATE-BINDING PROTEIN"/>
    <property type="match status" value="1"/>
</dbReference>
<dbReference type="OrthoDB" id="6003871at2"/>
<dbReference type="PANTHER" id="PTHR30024">
    <property type="entry name" value="ALIPHATIC SULFONATES-BINDING PROTEIN-RELATED"/>
    <property type="match status" value="1"/>
</dbReference>
<evidence type="ECO:0000313" key="3">
    <source>
        <dbReference type="Proteomes" id="UP000239477"/>
    </source>
</evidence>
<evidence type="ECO:0000313" key="2">
    <source>
        <dbReference type="EMBL" id="AVJ29330.1"/>
    </source>
</evidence>
<dbReference type="RefSeq" id="WP_105240043.1">
    <property type="nucleotide sequence ID" value="NZ_CP023270.1"/>
</dbReference>
<accession>A0A2S0IBC2</accession>
<name>A0A2S0IBC2_9BURK</name>
<keyword evidence="1" id="KW-0732">Signal</keyword>
<proteinExistence type="predicted"/>
<gene>
    <name evidence="2" type="ORF">CLM73_20690</name>
</gene>
<keyword evidence="3" id="KW-1185">Reference proteome</keyword>
<dbReference type="SUPFAM" id="SSF53850">
    <property type="entry name" value="Periplasmic binding protein-like II"/>
    <property type="match status" value="1"/>
</dbReference>
<dbReference type="AlphaFoldDB" id="A0A2S0IBC2"/>
<reference evidence="2 3" key="1">
    <citation type="submission" date="2017-09" db="EMBL/GenBank/DDBJ databases">
        <title>Genomic, metabolic, and phenotypic characteristics of bacterial isolates from the natural microbiome of the model nematode Caenorhabditis elegans.</title>
        <authorList>
            <person name="Zimmermann J."/>
            <person name="Obeng N."/>
            <person name="Yang W."/>
            <person name="Obeng O."/>
            <person name="Kissoyan K."/>
            <person name="Pees B."/>
            <person name="Dirksen P."/>
            <person name="Hoppner M."/>
            <person name="Franke A."/>
            <person name="Rosenstiel P."/>
            <person name="Leippe M."/>
            <person name="Dierking K."/>
            <person name="Kaleta C."/>
            <person name="Schulenburg H."/>
        </authorList>
    </citation>
    <scope>NUCLEOTIDE SEQUENCE [LARGE SCALE GENOMIC DNA]</scope>
    <source>
        <strain evidence="2 3">MYb73</strain>
    </source>
</reference>
<dbReference type="Gene3D" id="3.40.190.10">
    <property type="entry name" value="Periplasmic binding protein-like II"/>
    <property type="match status" value="2"/>
</dbReference>
<sequence length="341" mass="36838">MSINPFPLRRFAATSALAFATLAAAAAPVHAEGTLRVAQQFGIAYLILDVVKDQKLIEKHGKQAGVDIKVEWAQISGASAMNEALLAGALDMVSAGVPPALVLWDRTRGKQNVKLVAALGSLPNYLLSNNPAVKTLDDFGAKDRIAVPAAGVGFQSRTLQIEAAKRYGKDNFKRFDDISISLPHPDATTALISGGLEVNAHFSSAPFYYQALERNPAVHKVISSYDILGGPATFNVLYTTQKFHDANPKTYNAFYAALAEAAAWIPAHKDEAAAIFIRQQNSKLPADFVKKILDDPENQFTITPQQTKVYADKLREIGVLQGQAESWKDYFFAPAHAAAGS</sequence>
<feature type="signal peptide" evidence="1">
    <location>
        <begin position="1"/>
        <end position="31"/>
    </location>
</feature>
<feature type="chain" id="PRO_5015732760" evidence="1">
    <location>
        <begin position="32"/>
        <end position="341"/>
    </location>
</feature>
<protein>
    <submittedName>
        <fullName evidence="2">Sulfonate ABC transporter substrate-binding protein</fullName>
    </submittedName>
</protein>